<dbReference type="Pfam" id="PF00578">
    <property type="entry name" value="AhpC-TSA"/>
    <property type="match status" value="1"/>
</dbReference>
<dbReference type="InterPro" id="IPR000866">
    <property type="entry name" value="AhpC/TSA"/>
</dbReference>
<name>A0ABT5VDE4_9BACI</name>
<evidence type="ECO:0000256" key="2">
    <source>
        <dbReference type="SAM" id="MobiDB-lite"/>
    </source>
</evidence>
<comment type="caution">
    <text evidence="4">The sequence shown here is derived from an EMBL/GenBank/DDBJ whole genome shotgun (WGS) entry which is preliminary data.</text>
</comment>
<dbReference type="InterPro" id="IPR036249">
    <property type="entry name" value="Thioredoxin-like_sf"/>
</dbReference>
<organism evidence="4 5">
    <name type="scientific">Alkalihalobacterium chitinilyticum</name>
    <dbReference type="NCBI Taxonomy" id="2980103"/>
    <lineage>
        <taxon>Bacteria</taxon>
        <taxon>Bacillati</taxon>
        <taxon>Bacillota</taxon>
        <taxon>Bacilli</taxon>
        <taxon>Bacillales</taxon>
        <taxon>Bacillaceae</taxon>
        <taxon>Alkalihalobacterium</taxon>
    </lineage>
</organism>
<dbReference type="CDD" id="cd02966">
    <property type="entry name" value="TlpA_like_family"/>
    <property type="match status" value="1"/>
</dbReference>
<dbReference type="Gene3D" id="3.40.30.10">
    <property type="entry name" value="Glutaredoxin"/>
    <property type="match status" value="1"/>
</dbReference>
<evidence type="ECO:0000256" key="1">
    <source>
        <dbReference type="ARBA" id="ARBA00023157"/>
    </source>
</evidence>
<dbReference type="Proteomes" id="UP001148125">
    <property type="component" value="Unassembled WGS sequence"/>
</dbReference>
<dbReference type="PANTHER" id="PTHR42852">
    <property type="entry name" value="THIOL:DISULFIDE INTERCHANGE PROTEIN DSBE"/>
    <property type="match status" value="1"/>
</dbReference>
<evidence type="ECO:0000313" key="4">
    <source>
        <dbReference type="EMBL" id="MDE5413480.1"/>
    </source>
</evidence>
<dbReference type="SUPFAM" id="SSF52833">
    <property type="entry name" value="Thioredoxin-like"/>
    <property type="match status" value="1"/>
</dbReference>
<dbReference type="PROSITE" id="PS51352">
    <property type="entry name" value="THIOREDOXIN_2"/>
    <property type="match status" value="1"/>
</dbReference>
<sequence length="218" mass="24709">MKRNIIVIVLLAGLITWGLLDLRGEDGVKTANEEQVIQTTTDVTDQTATETDGNADTETEPENTVKKEPKEEVIVGLQQGNYAPDFELETLDGELVKLSDFYGQKVILNLWASWCPPCRAEMPHMQDFYEKYKDDGITILAVNLTTLERNTDDIVPFVKDEFQLTFPILLDVDGEIGQIYQAFSIPTTYIIDTSGRIQHKVIGPMSYEMMEHFKKNID</sequence>
<dbReference type="RefSeq" id="WP_275118106.1">
    <property type="nucleotide sequence ID" value="NZ_JAOTPO010000005.1"/>
</dbReference>
<dbReference type="InterPro" id="IPR017937">
    <property type="entry name" value="Thioredoxin_CS"/>
</dbReference>
<feature type="region of interest" description="Disordered" evidence="2">
    <location>
        <begin position="40"/>
        <end position="67"/>
    </location>
</feature>
<evidence type="ECO:0000313" key="5">
    <source>
        <dbReference type="Proteomes" id="UP001148125"/>
    </source>
</evidence>
<dbReference type="EMBL" id="JAOTPO010000005">
    <property type="protein sequence ID" value="MDE5413480.1"/>
    <property type="molecule type" value="Genomic_DNA"/>
</dbReference>
<keyword evidence="1" id="KW-1015">Disulfide bond</keyword>
<gene>
    <name evidence="4" type="ORF">N7Z68_08780</name>
</gene>
<keyword evidence="5" id="KW-1185">Reference proteome</keyword>
<feature type="domain" description="Thioredoxin" evidence="3">
    <location>
        <begin position="77"/>
        <end position="218"/>
    </location>
</feature>
<proteinExistence type="predicted"/>
<accession>A0ABT5VDE4</accession>
<dbReference type="InterPro" id="IPR013766">
    <property type="entry name" value="Thioredoxin_domain"/>
</dbReference>
<dbReference type="InterPro" id="IPR050553">
    <property type="entry name" value="Thioredoxin_ResA/DsbE_sf"/>
</dbReference>
<protein>
    <submittedName>
        <fullName evidence="4">TlpA family protein disulfide reductase</fullName>
    </submittedName>
</protein>
<dbReference type="PROSITE" id="PS00194">
    <property type="entry name" value="THIOREDOXIN_1"/>
    <property type="match status" value="1"/>
</dbReference>
<dbReference type="PANTHER" id="PTHR42852:SF17">
    <property type="entry name" value="THIOREDOXIN-LIKE PROTEIN HI_1115"/>
    <property type="match status" value="1"/>
</dbReference>
<evidence type="ECO:0000259" key="3">
    <source>
        <dbReference type="PROSITE" id="PS51352"/>
    </source>
</evidence>
<reference evidence="4" key="1">
    <citation type="submission" date="2024-05" db="EMBL/GenBank/DDBJ databases">
        <title>Alkalihalobacillus sp. strain MEB203 novel alkaliphilic bacterium from Lonar Lake, India.</title>
        <authorList>
            <person name="Joshi A."/>
            <person name="Thite S."/>
            <person name="Mengade P."/>
        </authorList>
    </citation>
    <scope>NUCLEOTIDE SEQUENCE</scope>
    <source>
        <strain evidence="4">MEB 203</strain>
    </source>
</reference>
<feature type="compositionally biased region" description="Low complexity" evidence="2">
    <location>
        <begin position="40"/>
        <end position="52"/>
    </location>
</feature>